<dbReference type="RefSeq" id="WP_166108748.1">
    <property type="nucleotide sequence ID" value="NZ_JAADJT010000034.1"/>
</dbReference>
<dbReference type="EMBL" id="JAADJT010000034">
    <property type="protein sequence ID" value="NGZ88634.1"/>
    <property type="molecule type" value="Genomic_DNA"/>
</dbReference>
<protein>
    <recommendedName>
        <fullName evidence="5">Tle cognate immunity protein 4 C-terminal domain-containing protein</fullName>
    </recommendedName>
</protein>
<gene>
    <name evidence="3" type="ORF">GW587_30835</name>
</gene>
<dbReference type="Pfam" id="PF18426">
    <property type="entry name" value="Tli4_C"/>
    <property type="match status" value="1"/>
</dbReference>
<keyword evidence="4" id="KW-1185">Reference proteome</keyword>
<evidence type="ECO:0000313" key="4">
    <source>
        <dbReference type="Proteomes" id="UP000666369"/>
    </source>
</evidence>
<comment type="caution">
    <text evidence="3">The sequence shown here is derived from an EMBL/GenBank/DDBJ whole genome shotgun (WGS) entry which is preliminary data.</text>
</comment>
<dbReference type="InterPro" id="IPR040761">
    <property type="entry name" value="Tli4_N"/>
</dbReference>
<name>A0ABX0FW03_9BURK</name>
<sequence>MDEKIALMPIKSVCVGRFVVDVPRHAVVTYRPSSIAGWCVSTIQESDEEFRLRIQKRKDMLTSSQNERGGASIEVEREVKRDKIHGKIFMFDRKWTTLISSGKEMISETVAIDALVRSEDISYDFKADFRRPTQIDQLEKIIYQLRALPEEQLPMERGFCIDHGFILDPLTVEHRESTSIFLGVEEHPDLAISLSTSAGISVGRTLLQRDADSNIQHEYSSRFHRLRGGARSLNGVPGEEVLARVDELNGAKVHGFMWESKEDKNDVYLPSLTLELDTGLGRPGNPVNSSLSDTEAIALWEKISSSLRRRPVN</sequence>
<dbReference type="Pfam" id="PF18443">
    <property type="entry name" value="Tli4_N"/>
    <property type="match status" value="1"/>
</dbReference>
<organism evidence="3 4">
    <name type="scientific">Duganella aceris</name>
    <dbReference type="NCBI Taxonomy" id="2703883"/>
    <lineage>
        <taxon>Bacteria</taxon>
        <taxon>Pseudomonadati</taxon>
        <taxon>Pseudomonadota</taxon>
        <taxon>Betaproteobacteria</taxon>
        <taxon>Burkholderiales</taxon>
        <taxon>Oxalobacteraceae</taxon>
        <taxon>Telluria group</taxon>
        <taxon>Duganella</taxon>
    </lineage>
</organism>
<proteinExistence type="predicted"/>
<evidence type="ECO:0008006" key="5">
    <source>
        <dbReference type="Google" id="ProtNLM"/>
    </source>
</evidence>
<reference evidence="4" key="1">
    <citation type="submission" date="2023-07" db="EMBL/GenBank/DDBJ databases">
        <title>Duganella aceri sp. nov., isolated from tree sap.</title>
        <authorList>
            <person name="Kim I.S."/>
        </authorList>
    </citation>
    <scope>NUCLEOTIDE SEQUENCE [LARGE SCALE GENOMIC DNA]</scope>
    <source>
        <strain evidence="4">SAP-35</strain>
    </source>
</reference>
<evidence type="ECO:0000313" key="3">
    <source>
        <dbReference type="EMBL" id="NGZ88634.1"/>
    </source>
</evidence>
<evidence type="ECO:0000259" key="2">
    <source>
        <dbReference type="Pfam" id="PF18443"/>
    </source>
</evidence>
<evidence type="ECO:0000259" key="1">
    <source>
        <dbReference type="Pfam" id="PF18426"/>
    </source>
</evidence>
<dbReference type="Proteomes" id="UP000666369">
    <property type="component" value="Unassembled WGS sequence"/>
</dbReference>
<accession>A0ABX0FW03</accession>
<feature type="domain" description="Tle cognate immunity protein 4 N-terminal" evidence="2">
    <location>
        <begin position="11"/>
        <end position="92"/>
    </location>
</feature>
<dbReference type="InterPro" id="IPR041290">
    <property type="entry name" value="Tli4_C"/>
</dbReference>
<feature type="domain" description="Tle cognate immunity protein 4 C-terminal" evidence="1">
    <location>
        <begin position="153"/>
        <end position="311"/>
    </location>
</feature>